<dbReference type="InterPro" id="IPR025997">
    <property type="entry name" value="SBP_2_dom"/>
</dbReference>
<gene>
    <name evidence="5" type="ORF">FNZ23_17465</name>
</gene>
<organism evidence="5 6">
    <name type="scientific">Streptomyces benahoarensis</name>
    <dbReference type="NCBI Taxonomy" id="2595054"/>
    <lineage>
        <taxon>Bacteria</taxon>
        <taxon>Bacillati</taxon>
        <taxon>Actinomycetota</taxon>
        <taxon>Actinomycetes</taxon>
        <taxon>Kitasatosporales</taxon>
        <taxon>Streptomycetaceae</taxon>
        <taxon>Streptomyces</taxon>
    </lineage>
</organism>
<comment type="subcellular location">
    <subcellularLocation>
        <location evidence="1">Cell envelope</location>
    </subcellularLocation>
</comment>
<dbReference type="Gene3D" id="3.40.50.2300">
    <property type="match status" value="2"/>
</dbReference>
<dbReference type="EMBL" id="VKLS01000215">
    <property type="protein sequence ID" value="TSB38141.1"/>
    <property type="molecule type" value="Genomic_DNA"/>
</dbReference>
<dbReference type="RefSeq" id="WP_143940445.1">
    <property type="nucleotide sequence ID" value="NZ_VKLS01000215.1"/>
</dbReference>
<keyword evidence="2 3" id="KW-0732">Signal</keyword>
<evidence type="ECO:0000256" key="2">
    <source>
        <dbReference type="ARBA" id="ARBA00022729"/>
    </source>
</evidence>
<dbReference type="InterPro" id="IPR028082">
    <property type="entry name" value="Peripla_BP_I"/>
</dbReference>
<accession>A0A553Z9N6</accession>
<proteinExistence type="predicted"/>
<dbReference type="SUPFAM" id="SSF53822">
    <property type="entry name" value="Periplasmic binding protein-like I"/>
    <property type="match status" value="1"/>
</dbReference>
<comment type="caution">
    <text evidence="5">The sequence shown here is derived from an EMBL/GenBank/DDBJ whole genome shotgun (WGS) entry which is preliminary data.</text>
</comment>
<keyword evidence="6" id="KW-1185">Reference proteome</keyword>
<feature type="chain" id="PRO_5022132069" evidence="3">
    <location>
        <begin position="26"/>
        <end position="359"/>
    </location>
</feature>
<sequence length="359" mass="37975">MNAPPRRILTGALALSLTLPLAACGSEQPKAPSGNRSIGLLLPDRAARYDDFDRRIMASKIGARCLECKIEYRNAQGDVETQRRQFEEMVRDGVRVVVLDAVDARAAGPWVDAAAKKGVKVVAYDRLAEGAIAAYVSYDNEKIGKLQAEGLVTALGARAATARVVMLNGSPSDPNAVAFKKGAHAVLDRKVDRIVYEKDIPGWSVPLARKKITEAVNTLGPTGFDAVYAANDGMAGAAADVLEAAGAHRIPLGGQDAELAALQRLVKGVQAFTVYKEVRPEAQTAGEIAVNLLQGKSIGSLTPATVDSTSHSHIPAKLFNARLVTRKNMADTVIRDGAVRADLICTKDLAADCAALGLD</sequence>
<dbReference type="InterPro" id="IPR050555">
    <property type="entry name" value="Bact_Solute-Bind_Prot2"/>
</dbReference>
<dbReference type="PANTHER" id="PTHR30036:SF1">
    <property type="entry name" value="D-XYLOSE-BINDING PERIPLASMIC PROTEIN"/>
    <property type="match status" value="1"/>
</dbReference>
<dbReference type="OrthoDB" id="9773673at2"/>
<evidence type="ECO:0000256" key="3">
    <source>
        <dbReference type="SAM" id="SignalP"/>
    </source>
</evidence>
<dbReference type="GO" id="GO:0030288">
    <property type="term" value="C:outer membrane-bounded periplasmic space"/>
    <property type="evidence" value="ECO:0007669"/>
    <property type="project" value="TreeGrafter"/>
</dbReference>
<evidence type="ECO:0000256" key="1">
    <source>
        <dbReference type="ARBA" id="ARBA00004196"/>
    </source>
</evidence>
<protein>
    <submittedName>
        <fullName evidence="5">Sugar ABC transporter substrate-binding protein</fullName>
    </submittedName>
</protein>
<name>A0A553Z9N6_9ACTN</name>
<dbReference type="PANTHER" id="PTHR30036">
    <property type="entry name" value="D-XYLOSE-BINDING PERIPLASMIC PROTEIN"/>
    <property type="match status" value="1"/>
</dbReference>
<dbReference type="GO" id="GO:0030246">
    <property type="term" value="F:carbohydrate binding"/>
    <property type="evidence" value="ECO:0007669"/>
    <property type="project" value="TreeGrafter"/>
</dbReference>
<evidence type="ECO:0000259" key="4">
    <source>
        <dbReference type="Pfam" id="PF13407"/>
    </source>
</evidence>
<dbReference type="AlphaFoldDB" id="A0A553Z9N6"/>
<feature type="domain" description="Periplasmic binding protein" evidence="4">
    <location>
        <begin position="68"/>
        <end position="296"/>
    </location>
</feature>
<evidence type="ECO:0000313" key="5">
    <source>
        <dbReference type="EMBL" id="TSB38141.1"/>
    </source>
</evidence>
<reference evidence="5 6" key="1">
    <citation type="submission" date="2019-07" db="EMBL/GenBank/DDBJ databases">
        <title>Draft genome for Streptomyces benahoarensis MZ03-48.</title>
        <authorList>
            <person name="Gonzalez-Pimentel J.L."/>
        </authorList>
    </citation>
    <scope>NUCLEOTIDE SEQUENCE [LARGE SCALE GENOMIC DNA]</scope>
    <source>
        <strain evidence="5 6">MZ03-48</strain>
    </source>
</reference>
<dbReference type="Pfam" id="PF13407">
    <property type="entry name" value="Peripla_BP_4"/>
    <property type="match status" value="1"/>
</dbReference>
<feature type="signal peptide" evidence="3">
    <location>
        <begin position="1"/>
        <end position="25"/>
    </location>
</feature>
<evidence type="ECO:0000313" key="6">
    <source>
        <dbReference type="Proteomes" id="UP000320888"/>
    </source>
</evidence>
<dbReference type="Proteomes" id="UP000320888">
    <property type="component" value="Unassembled WGS sequence"/>
</dbReference>